<dbReference type="InterPro" id="IPR018711">
    <property type="entry name" value="NAGPA"/>
</dbReference>
<dbReference type="Pfam" id="PF09992">
    <property type="entry name" value="NAGPA"/>
    <property type="match status" value="1"/>
</dbReference>
<dbReference type="EMBL" id="MFJB01000085">
    <property type="protein sequence ID" value="OGF98795.1"/>
    <property type="molecule type" value="Genomic_DNA"/>
</dbReference>
<feature type="domain" description="Phosphodiester glycosidase" evidence="1">
    <location>
        <begin position="96"/>
        <end position="247"/>
    </location>
</feature>
<proteinExistence type="predicted"/>
<dbReference type="Proteomes" id="UP000177396">
    <property type="component" value="Unassembled WGS sequence"/>
</dbReference>
<dbReference type="AlphaFoldDB" id="A0A1F5YF47"/>
<comment type="caution">
    <text evidence="2">The sequence shown here is derived from an EMBL/GenBank/DDBJ whole genome shotgun (WGS) entry which is preliminary data.</text>
</comment>
<evidence type="ECO:0000313" key="2">
    <source>
        <dbReference type="EMBL" id="OGF98795.1"/>
    </source>
</evidence>
<evidence type="ECO:0000313" key="3">
    <source>
        <dbReference type="Proteomes" id="UP000177396"/>
    </source>
</evidence>
<accession>A0A1F5YF47</accession>
<gene>
    <name evidence="2" type="ORF">A2153_02490</name>
</gene>
<name>A0A1F5YF47_9BACT</name>
<protein>
    <recommendedName>
        <fullName evidence="1">Phosphodiester glycosidase domain-containing protein</fullName>
    </recommendedName>
</protein>
<evidence type="ECO:0000259" key="1">
    <source>
        <dbReference type="Pfam" id="PF09992"/>
    </source>
</evidence>
<organism evidence="2 3">
    <name type="scientific">Candidatus Gottesmanbacteria bacterium RBG_16_38_7b</name>
    <dbReference type="NCBI Taxonomy" id="1798372"/>
    <lineage>
        <taxon>Bacteria</taxon>
        <taxon>Candidatus Gottesmaniibacteriota</taxon>
    </lineage>
</organism>
<reference evidence="2 3" key="1">
    <citation type="journal article" date="2016" name="Nat. Commun.">
        <title>Thousands of microbial genomes shed light on interconnected biogeochemical processes in an aquifer system.</title>
        <authorList>
            <person name="Anantharaman K."/>
            <person name="Brown C.T."/>
            <person name="Hug L.A."/>
            <person name="Sharon I."/>
            <person name="Castelle C.J."/>
            <person name="Probst A.J."/>
            <person name="Thomas B.C."/>
            <person name="Singh A."/>
            <person name="Wilkins M.J."/>
            <person name="Karaoz U."/>
            <person name="Brodie E.L."/>
            <person name="Williams K.H."/>
            <person name="Hubbard S.S."/>
            <person name="Banfield J.F."/>
        </authorList>
    </citation>
    <scope>NUCLEOTIDE SEQUENCE [LARGE SCALE GENOMIC DNA]</scope>
</reference>
<sequence length="271" mass="30420">MKKIIVLILILGFLFLTGRFVYKNIKEQDLENILSFRSEIPVTPTPLRLPNGIITEKAYSEKRYLILTVKIPNQAKIVLIPNFSEKLSGEDLVKTNNCDIGINGGFYLEKEKPLGLFKVDGKLLGKQSQSSIANAFVFLESDSMINFGKLYPNNIKETGFIFQTGPLIIPANRKLKLVRDDYARRSLLAKDRSKNIYLVNVTDKESLASGPKLAEIPIIFQQLKAANILPFEELVNLDGGSASFFYSRDESGDLTFSSWSPIGSLLCIKYQ</sequence>